<evidence type="ECO:0008006" key="5">
    <source>
        <dbReference type="Google" id="ProtNLM"/>
    </source>
</evidence>
<feature type="region of interest" description="Disordered" evidence="1">
    <location>
        <begin position="171"/>
        <end position="207"/>
    </location>
</feature>
<dbReference type="Proteomes" id="UP000256964">
    <property type="component" value="Unassembled WGS sequence"/>
</dbReference>
<feature type="signal peptide" evidence="2">
    <location>
        <begin position="1"/>
        <end position="22"/>
    </location>
</feature>
<protein>
    <recommendedName>
        <fullName evidence="5">Granulins domain-containing protein</fullName>
    </recommendedName>
</protein>
<evidence type="ECO:0000256" key="2">
    <source>
        <dbReference type="SAM" id="SignalP"/>
    </source>
</evidence>
<sequence>MIPSAFVASFLASALFVSQTEAATLNGLLKASGHFAKGTASRRDTGWGGRAVDVDSRGLHDSRDGCPIGWAECSYTTCYPLDGAACCPDGNFCDAGYYCDSGGCCPRGHLCSGGAPPPSTVGGFTTTSTHRFTSATAGRTTTTTSFGGFPTESSTSTFVGYTPPDQSTVFGTETGDSTPRPTGTGTGTGIGKTFASDPASGSSPTALSGINGAGNGATATVSHNIQTGMWITAAVAVLMCIA</sequence>
<evidence type="ECO:0000313" key="3">
    <source>
        <dbReference type="EMBL" id="RDX46074.1"/>
    </source>
</evidence>
<name>A0A371D0K8_9APHY</name>
<dbReference type="AlphaFoldDB" id="A0A371D0K8"/>
<accession>A0A371D0K8</accession>
<evidence type="ECO:0000313" key="4">
    <source>
        <dbReference type="Proteomes" id="UP000256964"/>
    </source>
</evidence>
<evidence type="ECO:0000256" key="1">
    <source>
        <dbReference type="SAM" id="MobiDB-lite"/>
    </source>
</evidence>
<gene>
    <name evidence="3" type="ORF">OH76DRAFT_1407428</name>
</gene>
<feature type="chain" id="PRO_5016744730" description="Granulins domain-containing protein" evidence="2">
    <location>
        <begin position="23"/>
        <end position="242"/>
    </location>
</feature>
<proteinExistence type="predicted"/>
<dbReference type="EMBL" id="KZ857431">
    <property type="protein sequence ID" value="RDX46074.1"/>
    <property type="molecule type" value="Genomic_DNA"/>
</dbReference>
<reference evidence="3 4" key="1">
    <citation type="journal article" date="2018" name="Biotechnol. Biofuels">
        <title>Integrative visual omics of the white-rot fungus Polyporus brumalis exposes the biotechnological potential of its oxidative enzymes for delignifying raw plant biomass.</title>
        <authorList>
            <person name="Miyauchi S."/>
            <person name="Rancon A."/>
            <person name="Drula E."/>
            <person name="Hage H."/>
            <person name="Chaduli D."/>
            <person name="Favel A."/>
            <person name="Grisel S."/>
            <person name="Henrissat B."/>
            <person name="Herpoel-Gimbert I."/>
            <person name="Ruiz-Duenas F.J."/>
            <person name="Chevret D."/>
            <person name="Hainaut M."/>
            <person name="Lin J."/>
            <person name="Wang M."/>
            <person name="Pangilinan J."/>
            <person name="Lipzen A."/>
            <person name="Lesage-Meessen L."/>
            <person name="Navarro D."/>
            <person name="Riley R."/>
            <person name="Grigoriev I.V."/>
            <person name="Zhou S."/>
            <person name="Raouche S."/>
            <person name="Rosso M.N."/>
        </authorList>
    </citation>
    <scope>NUCLEOTIDE SEQUENCE [LARGE SCALE GENOMIC DNA]</scope>
    <source>
        <strain evidence="3 4">BRFM 1820</strain>
    </source>
</reference>
<dbReference type="OrthoDB" id="5358959at2759"/>
<organism evidence="3 4">
    <name type="scientific">Lentinus brumalis</name>
    <dbReference type="NCBI Taxonomy" id="2498619"/>
    <lineage>
        <taxon>Eukaryota</taxon>
        <taxon>Fungi</taxon>
        <taxon>Dikarya</taxon>
        <taxon>Basidiomycota</taxon>
        <taxon>Agaricomycotina</taxon>
        <taxon>Agaricomycetes</taxon>
        <taxon>Polyporales</taxon>
        <taxon>Polyporaceae</taxon>
        <taxon>Lentinus</taxon>
    </lineage>
</organism>
<keyword evidence="4" id="KW-1185">Reference proteome</keyword>
<feature type="compositionally biased region" description="Low complexity" evidence="1">
    <location>
        <begin position="174"/>
        <end position="183"/>
    </location>
</feature>
<keyword evidence="2" id="KW-0732">Signal</keyword>
<dbReference type="STRING" id="139420.A0A371D0K8"/>